<dbReference type="RefSeq" id="XP_013178416.1">
    <property type="nucleotide sequence ID" value="XM_013322962.1"/>
</dbReference>
<dbReference type="KEGG" id="pxu:106125678"/>
<feature type="compositionally biased region" description="Basic and acidic residues" evidence="1">
    <location>
        <begin position="310"/>
        <end position="321"/>
    </location>
</feature>
<feature type="compositionally biased region" description="Polar residues" evidence="1">
    <location>
        <begin position="296"/>
        <end position="309"/>
    </location>
</feature>
<name>A0AAJ6ZSL7_PAPXU</name>
<feature type="region of interest" description="Disordered" evidence="1">
    <location>
        <begin position="348"/>
        <end position="369"/>
    </location>
</feature>
<proteinExistence type="predicted"/>
<evidence type="ECO:0000256" key="1">
    <source>
        <dbReference type="SAM" id="MobiDB-lite"/>
    </source>
</evidence>
<organism evidence="2">
    <name type="scientific">Papilio xuthus</name>
    <name type="common">Asian swallowtail butterfly</name>
    <dbReference type="NCBI Taxonomy" id="66420"/>
    <lineage>
        <taxon>Eukaryota</taxon>
        <taxon>Metazoa</taxon>
        <taxon>Ecdysozoa</taxon>
        <taxon>Arthropoda</taxon>
        <taxon>Hexapoda</taxon>
        <taxon>Insecta</taxon>
        <taxon>Pterygota</taxon>
        <taxon>Neoptera</taxon>
        <taxon>Endopterygota</taxon>
        <taxon>Lepidoptera</taxon>
        <taxon>Glossata</taxon>
        <taxon>Ditrysia</taxon>
        <taxon>Papilionoidea</taxon>
        <taxon>Papilionidae</taxon>
        <taxon>Papilioninae</taxon>
        <taxon>Papilio</taxon>
    </lineage>
</organism>
<evidence type="ECO:0000313" key="2">
    <source>
        <dbReference type="RefSeq" id="XP_013178416.1"/>
    </source>
</evidence>
<feature type="compositionally biased region" description="Polar residues" evidence="1">
    <location>
        <begin position="352"/>
        <end position="365"/>
    </location>
</feature>
<gene>
    <name evidence="2" type="primary">LOC106125678</name>
</gene>
<protein>
    <submittedName>
        <fullName evidence="2">Uncharacterized protein LOC106125678</fullName>
    </submittedName>
</protein>
<reference evidence="2" key="1">
    <citation type="submission" date="2025-08" db="UniProtKB">
        <authorList>
            <consortium name="RefSeq"/>
        </authorList>
    </citation>
    <scope>IDENTIFICATION</scope>
</reference>
<accession>A0AAJ6ZSL7</accession>
<feature type="region of interest" description="Disordered" evidence="1">
    <location>
        <begin position="296"/>
        <end position="321"/>
    </location>
</feature>
<dbReference type="AlphaFoldDB" id="A0AAJ6ZSL7"/>
<sequence length="376" mass="42975">MFFINVYGFHTKIKRHKIFHILNSVVFGKKLLTHFIVHDIQPDADPNFSVVTLTFGKKKEANKALKLINGFCYFDFTNKKELNLSAVELTEHNIGTYDSDDQITRDKEVRPTRQSQAPRESQDRSRSPHLATDISKIDMEIELIQKERILIVEQRKLLLEKKRLELLKDFEPTSITDLERYAAAIERQDDESTVQQKSAKVKGTPVPVLASRAIVKQMKDAVSKRSNVKGITQPLYFTLRKRIIEIIKGKSNLETDDIIKMYRDVYPLESDEVLLDRIEAEIKIAQAIRNEIQKADSQVGKSNISGPSNTDKEVKNKTVESETKVLESKEVTSTEILDHELDDWIEDDKVSQQEGNNEGPTQSVEANDKGIVVIIN</sequence>
<dbReference type="Proteomes" id="UP000694872">
    <property type="component" value="Unplaced"/>
</dbReference>
<feature type="region of interest" description="Disordered" evidence="1">
    <location>
        <begin position="98"/>
        <end position="131"/>
    </location>
</feature>
<feature type="compositionally biased region" description="Basic and acidic residues" evidence="1">
    <location>
        <begin position="102"/>
        <end position="111"/>
    </location>
</feature>
<dbReference type="GeneID" id="106125678"/>